<evidence type="ECO:0000313" key="2">
    <source>
        <dbReference type="Proteomes" id="UP000799771"/>
    </source>
</evidence>
<proteinExistence type="predicted"/>
<sequence length="233" mass="26522">MPVTIPALGPQFNRLPNELLLEIFKHAVMLPSACELGDVIDEKTFKILLNVGPFARLRRVCKTFSALAIQVFYECNKFMFTQKDIADNITKWQTSLPAQVPWSGVRHFLRRMTIHITLEDFFMTLSPEQAALPPSARQFTLEPLTNVQQLLEYCPGAVQLHGLTNALTGFSSLHNLDLHISTDVRTNNVGRFLRVLEDAGIKVRARKVLMDIRTVEDTFELWHPLLQQVVVVE</sequence>
<reference evidence="1" key="1">
    <citation type="journal article" date="2020" name="Stud. Mycol.">
        <title>101 Dothideomycetes genomes: a test case for predicting lifestyles and emergence of pathogens.</title>
        <authorList>
            <person name="Haridas S."/>
            <person name="Albert R."/>
            <person name="Binder M."/>
            <person name="Bloem J."/>
            <person name="Labutti K."/>
            <person name="Salamov A."/>
            <person name="Andreopoulos B."/>
            <person name="Baker S."/>
            <person name="Barry K."/>
            <person name="Bills G."/>
            <person name="Bluhm B."/>
            <person name="Cannon C."/>
            <person name="Castanera R."/>
            <person name="Culley D."/>
            <person name="Daum C."/>
            <person name="Ezra D."/>
            <person name="Gonzalez J."/>
            <person name="Henrissat B."/>
            <person name="Kuo A."/>
            <person name="Liang C."/>
            <person name="Lipzen A."/>
            <person name="Lutzoni F."/>
            <person name="Magnuson J."/>
            <person name="Mondo S."/>
            <person name="Nolan M."/>
            <person name="Ohm R."/>
            <person name="Pangilinan J."/>
            <person name="Park H.-J."/>
            <person name="Ramirez L."/>
            <person name="Alfaro M."/>
            <person name="Sun H."/>
            <person name="Tritt A."/>
            <person name="Yoshinaga Y."/>
            <person name="Zwiers L.-H."/>
            <person name="Turgeon B."/>
            <person name="Goodwin S."/>
            <person name="Spatafora J."/>
            <person name="Crous P."/>
            <person name="Grigoriev I."/>
        </authorList>
    </citation>
    <scope>NUCLEOTIDE SEQUENCE</scope>
    <source>
        <strain evidence="1">CBS 119687</strain>
    </source>
</reference>
<accession>A0A6A6A3V2</accession>
<dbReference type="Proteomes" id="UP000799771">
    <property type="component" value="Unassembled WGS sequence"/>
</dbReference>
<organism evidence="1 2">
    <name type="scientific">Dothidotthia symphoricarpi CBS 119687</name>
    <dbReference type="NCBI Taxonomy" id="1392245"/>
    <lineage>
        <taxon>Eukaryota</taxon>
        <taxon>Fungi</taxon>
        <taxon>Dikarya</taxon>
        <taxon>Ascomycota</taxon>
        <taxon>Pezizomycotina</taxon>
        <taxon>Dothideomycetes</taxon>
        <taxon>Pleosporomycetidae</taxon>
        <taxon>Pleosporales</taxon>
        <taxon>Dothidotthiaceae</taxon>
        <taxon>Dothidotthia</taxon>
    </lineage>
</organism>
<gene>
    <name evidence="1" type="ORF">P153DRAFT_298850</name>
</gene>
<dbReference type="AlphaFoldDB" id="A0A6A6A3V2"/>
<dbReference type="RefSeq" id="XP_033520186.1">
    <property type="nucleotide sequence ID" value="XM_033664239.1"/>
</dbReference>
<evidence type="ECO:0000313" key="1">
    <source>
        <dbReference type="EMBL" id="KAF2125794.1"/>
    </source>
</evidence>
<dbReference type="EMBL" id="ML977515">
    <property type="protein sequence ID" value="KAF2125794.1"/>
    <property type="molecule type" value="Genomic_DNA"/>
</dbReference>
<dbReference type="OrthoDB" id="3682830at2759"/>
<keyword evidence="2" id="KW-1185">Reference proteome</keyword>
<protein>
    <submittedName>
        <fullName evidence="1">Uncharacterized protein</fullName>
    </submittedName>
</protein>
<dbReference type="GeneID" id="54404671"/>
<name>A0A6A6A3V2_9PLEO</name>